<sequence length="102" mass="11240">MSNPTLQAFFLGRALATAIGEKVEEAFTAGMSNVGRFDAEQREWLHRFVEDVFEQAQSSQVNVSSSDSTDAEVGEDLQATIDNLRAEIAQVRVALQQYRASS</sequence>
<dbReference type="RefSeq" id="WP_215616633.1">
    <property type="nucleotide sequence ID" value="NZ_JADOER010000002.1"/>
</dbReference>
<comment type="caution">
    <text evidence="2">The sequence shown here is derived from an EMBL/GenBank/DDBJ whole genome shotgun (WGS) entry which is preliminary data.</text>
</comment>
<dbReference type="Proteomes" id="UP001196661">
    <property type="component" value="Unassembled WGS sequence"/>
</dbReference>
<dbReference type="Pfam" id="PF20711">
    <property type="entry name" value="DUF6825"/>
    <property type="match status" value="1"/>
</dbReference>
<evidence type="ECO:0000313" key="3">
    <source>
        <dbReference type="Proteomes" id="UP001196661"/>
    </source>
</evidence>
<proteinExistence type="predicted"/>
<organism evidence="2 3">
    <name type="scientific">Leptothoe kymatousa TAU-MAC 1615</name>
    <dbReference type="NCBI Taxonomy" id="2364775"/>
    <lineage>
        <taxon>Bacteria</taxon>
        <taxon>Bacillati</taxon>
        <taxon>Cyanobacteriota</taxon>
        <taxon>Cyanophyceae</taxon>
        <taxon>Nodosilineales</taxon>
        <taxon>Cymatolegaceae</taxon>
        <taxon>Leptothoe</taxon>
        <taxon>Leptothoe kymatousa</taxon>
    </lineage>
</organism>
<dbReference type="EMBL" id="JADOER010000002">
    <property type="protein sequence ID" value="MBT9310721.1"/>
    <property type="molecule type" value="Genomic_DNA"/>
</dbReference>
<evidence type="ECO:0008006" key="4">
    <source>
        <dbReference type="Google" id="ProtNLM"/>
    </source>
</evidence>
<name>A0ABS5XYL6_9CYAN</name>
<protein>
    <recommendedName>
        <fullName evidence="4">Thylakoid lumen protein</fullName>
    </recommendedName>
</protein>
<dbReference type="PANTHER" id="PTHR35745">
    <property type="entry name" value="BNACNNG14650D PROTEIN"/>
    <property type="match status" value="1"/>
</dbReference>
<dbReference type="InterPro" id="IPR040003">
    <property type="entry name" value="PG18-like"/>
</dbReference>
<dbReference type="PANTHER" id="PTHR35745:SF1">
    <property type="entry name" value="OS04G0513000 PROTEIN"/>
    <property type="match status" value="1"/>
</dbReference>
<gene>
    <name evidence="2" type="ORF">IXB28_00755</name>
</gene>
<accession>A0ABS5XYL6</accession>
<keyword evidence="1" id="KW-0175">Coiled coil</keyword>
<keyword evidence="3" id="KW-1185">Reference proteome</keyword>
<evidence type="ECO:0000313" key="2">
    <source>
        <dbReference type="EMBL" id="MBT9310721.1"/>
    </source>
</evidence>
<reference evidence="2 3" key="1">
    <citation type="journal article" date="2021" name="Mar. Drugs">
        <title>Genome Reduction and Secondary Metabolism of the Marine Sponge-Associated Cyanobacterium Leptothoe.</title>
        <authorList>
            <person name="Konstantinou D."/>
            <person name="Popin R.V."/>
            <person name="Fewer D.P."/>
            <person name="Sivonen K."/>
            <person name="Gkelis S."/>
        </authorList>
    </citation>
    <scope>NUCLEOTIDE SEQUENCE [LARGE SCALE GENOMIC DNA]</scope>
    <source>
        <strain evidence="2 3">TAU-MAC 1615</strain>
    </source>
</reference>
<feature type="coiled-coil region" evidence="1">
    <location>
        <begin position="74"/>
        <end position="101"/>
    </location>
</feature>
<evidence type="ECO:0000256" key="1">
    <source>
        <dbReference type="SAM" id="Coils"/>
    </source>
</evidence>